<evidence type="ECO:0000256" key="5">
    <source>
        <dbReference type="ARBA" id="ARBA00023040"/>
    </source>
</evidence>
<keyword evidence="12" id="KW-1185">Reference proteome</keyword>
<dbReference type="GO" id="GO:0004983">
    <property type="term" value="F:neuropeptide Y receptor activity"/>
    <property type="evidence" value="ECO:0007669"/>
    <property type="project" value="InterPro"/>
</dbReference>
<dbReference type="SUPFAM" id="SSF81321">
    <property type="entry name" value="Family A G protein-coupled receptor-like"/>
    <property type="match status" value="1"/>
</dbReference>
<evidence type="ECO:0000256" key="2">
    <source>
        <dbReference type="ARBA" id="ARBA00010663"/>
    </source>
</evidence>
<comment type="similarity">
    <text evidence="2">Belongs to the G-protein coupled receptor 1 family.</text>
</comment>
<protein>
    <recommendedName>
        <fullName evidence="10">G-protein coupled receptors family 1 profile domain-containing protein</fullName>
    </recommendedName>
</protein>
<evidence type="ECO:0000256" key="3">
    <source>
        <dbReference type="ARBA" id="ARBA00022692"/>
    </source>
</evidence>
<dbReference type="InterPro" id="IPR000276">
    <property type="entry name" value="GPCR_Rhodpsn"/>
</dbReference>
<comment type="subcellular location">
    <subcellularLocation>
        <location evidence="1">Membrane</location>
        <topology evidence="1">Multi-pass membrane protein</topology>
    </subcellularLocation>
</comment>
<evidence type="ECO:0000256" key="9">
    <source>
        <dbReference type="SAM" id="Phobius"/>
    </source>
</evidence>
<evidence type="ECO:0000256" key="4">
    <source>
        <dbReference type="ARBA" id="ARBA00022989"/>
    </source>
</evidence>
<evidence type="ECO:0000256" key="8">
    <source>
        <dbReference type="ARBA" id="ARBA00023224"/>
    </source>
</evidence>
<evidence type="ECO:0000313" key="12">
    <source>
        <dbReference type="Proteomes" id="UP000759131"/>
    </source>
</evidence>
<keyword evidence="6 9" id="KW-0472">Membrane</keyword>
<keyword evidence="3 9" id="KW-0812">Transmembrane</keyword>
<dbReference type="InterPro" id="IPR000611">
    <property type="entry name" value="NPY_rcpt"/>
</dbReference>
<dbReference type="OrthoDB" id="9046662at2759"/>
<keyword evidence="4 9" id="KW-1133">Transmembrane helix</keyword>
<evidence type="ECO:0000256" key="1">
    <source>
        <dbReference type="ARBA" id="ARBA00004141"/>
    </source>
</evidence>
<dbReference type="PANTHER" id="PTHR24235:SF12">
    <property type="entry name" value="G-PROTEIN COUPLED RECEPTORS FAMILY 1 PROFILE DOMAIN-CONTAINING PROTEIN"/>
    <property type="match status" value="1"/>
</dbReference>
<dbReference type="EMBL" id="CAJPIZ010012202">
    <property type="protein sequence ID" value="CAG2113574.1"/>
    <property type="molecule type" value="Genomic_DNA"/>
</dbReference>
<feature type="transmembrane region" description="Helical" evidence="9">
    <location>
        <begin position="26"/>
        <end position="48"/>
    </location>
</feature>
<dbReference type="AlphaFoldDB" id="A0A7R9Q5Q2"/>
<dbReference type="PROSITE" id="PS50262">
    <property type="entry name" value="G_PROTEIN_RECEP_F1_2"/>
    <property type="match status" value="1"/>
</dbReference>
<reference evidence="11" key="1">
    <citation type="submission" date="2020-11" db="EMBL/GenBank/DDBJ databases">
        <authorList>
            <person name="Tran Van P."/>
        </authorList>
    </citation>
    <scope>NUCLEOTIDE SEQUENCE</scope>
</reference>
<dbReference type="Proteomes" id="UP000759131">
    <property type="component" value="Unassembled WGS sequence"/>
</dbReference>
<feature type="domain" description="G-protein coupled receptors family 1 profile" evidence="10">
    <location>
        <begin position="7"/>
        <end position="325"/>
    </location>
</feature>
<dbReference type="Gene3D" id="1.20.1070.10">
    <property type="entry name" value="Rhodopsin 7-helix transmembrane proteins"/>
    <property type="match status" value="1"/>
</dbReference>
<keyword evidence="5" id="KW-0297">G-protein coupled receptor</keyword>
<keyword evidence="8" id="KW-0807">Transducer</keyword>
<dbReference type="PANTHER" id="PTHR24235">
    <property type="entry name" value="NEUROPEPTIDE Y RECEPTOR"/>
    <property type="match status" value="1"/>
</dbReference>
<dbReference type="InterPro" id="IPR017452">
    <property type="entry name" value="GPCR_Rhodpsn_7TM"/>
</dbReference>
<feature type="transmembrane region" description="Helical" evidence="9">
    <location>
        <begin position="265"/>
        <end position="283"/>
    </location>
</feature>
<evidence type="ECO:0000256" key="7">
    <source>
        <dbReference type="ARBA" id="ARBA00023170"/>
    </source>
</evidence>
<dbReference type="PRINTS" id="PR01012">
    <property type="entry name" value="NRPEPTIDEYR"/>
</dbReference>
<feature type="transmembrane region" description="Helical" evidence="9">
    <location>
        <begin position="68"/>
        <end position="90"/>
    </location>
</feature>
<evidence type="ECO:0000256" key="6">
    <source>
        <dbReference type="ARBA" id="ARBA00023136"/>
    </source>
</evidence>
<dbReference type="EMBL" id="OC866777">
    <property type="protein sequence ID" value="CAD7633144.1"/>
    <property type="molecule type" value="Genomic_DNA"/>
</dbReference>
<dbReference type="GO" id="GO:0016020">
    <property type="term" value="C:membrane"/>
    <property type="evidence" value="ECO:0007669"/>
    <property type="project" value="UniProtKB-SubCell"/>
</dbReference>
<feature type="transmembrane region" description="Helical" evidence="9">
    <location>
        <begin position="111"/>
        <end position="132"/>
    </location>
</feature>
<evidence type="ECO:0000259" key="10">
    <source>
        <dbReference type="PROSITE" id="PS50262"/>
    </source>
</evidence>
<organism evidence="11">
    <name type="scientific">Medioppia subpectinata</name>
    <dbReference type="NCBI Taxonomy" id="1979941"/>
    <lineage>
        <taxon>Eukaryota</taxon>
        <taxon>Metazoa</taxon>
        <taxon>Ecdysozoa</taxon>
        <taxon>Arthropoda</taxon>
        <taxon>Chelicerata</taxon>
        <taxon>Arachnida</taxon>
        <taxon>Acari</taxon>
        <taxon>Acariformes</taxon>
        <taxon>Sarcoptiformes</taxon>
        <taxon>Oribatida</taxon>
        <taxon>Brachypylina</taxon>
        <taxon>Oppioidea</taxon>
        <taxon>Oppiidae</taxon>
        <taxon>Medioppia</taxon>
    </lineage>
</organism>
<dbReference type="PRINTS" id="PR00237">
    <property type="entry name" value="GPCRRHODOPSN"/>
</dbReference>
<name>A0A7R9Q5Q2_9ACAR</name>
<gene>
    <name evidence="11" type="ORF">OSB1V03_LOCUS13543</name>
</gene>
<accession>A0A7R9Q5Q2</accession>
<dbReference type="Pfam" id="PF00001">
    <property type="entry name" value="7tm_1"/>
    <property type="match status" value="1"/>
</dbReference>
<evidence type="ECO:0000313" key="11">
    <source>
        <dbReference type="EMBL" id="CAD7633144.1"/>
    </source>
</evidence>
<keyword evidence="7" id="KW-0675">Receptor</keyword>
<proteinExistence type="inferred from homology"/>
<feature type="transmembrane region" description="Helical" evidence="9">
    <location>
        <begin position="303"/>
        <end position="328"/>
    </location>
</feature>
<feature type="transmembrane region" description="Helical" evidence="9">
    <location>
        <begin position="160"/>
        <end position="182"/>
    </location>
</feature>
<sequence>MVFGIATNSVIIFVMVFNKKLMTSNILLLLNLFVSDMLLCIFCMPFTLLSLIRRSWPFGAFMCKSIPFLQAVSIFVSAGTITSIAFDRMFQITAKHFTGKSSVKCKASSKYGYITLIIWLVSVALASPIAVYQEVVEYGIPGLFTYSKCVENWPNNHKSIYSLTILFAQLLIPNAVMLVSHYRITRFLRSHRFAKNPILRNIYNNPNNNNHITLTVDKTEREEMISSETPTYTLSTSAANTCYTSTTEVHDRRYIDREVVRNNRITIFLLTITVLFGISWLPWNVFNVLADFMAGFDVTAQHLYLILAVCHLIAMSSATTNAIFYGFLHTTIKHDITRRVKRVTNIFV</sequence>